<dbReference type="InterPro" id="IPR056411">
    <property type="entry name" value="CysS_C"/>
</dbReference>
<evidence type="ECO:0000256" key="2">
    <source>
        <dbReference type="ARBA" id="ARBA00022741"/>
    </source>
</evidence>
<name>A0ABY7YNN2_9HYPH</name>
<dbReference type="SUPFAM" id="SSF47323">
    <property type="entry name" value="Anticodon-binding domain of a subclass of class I aminoacyl-tRNA synthetases"/>
    <property type="match status" value="1"/>
</dbReference>
<evidence type="ECO:0000256" key="3">
    <source>
        <dbReference type="ARBA" id="ARBA00022840"/>
    </source>
</evidence>
<dbReference type="Proteomes" id="UP001220530">
    <property type="component" value="Chromosome"/>
</dbReference>
<evidence type="ECO:0000256" key="4">
    <source>
        <dbReference type="ARBA" id="ARBA00023146"/>
    </source>
</evidence>
<evidence type="ECO:0000256" key="1">
    <source>
        <dbReference type="ARBA" id="ARBA00022598"/>
    </source>
</evidence>
<keyword evidence="3" id="KW-0067">ATP-binding</keyword>
<dbReference type="Pfam" id="PF23493">
    <property type="entry name" value="CysS_C"/>
    <property type="match status" value="1"/>
</dbReference>
<reference evidence="6 7" key="1">
    <citation type="submission" date="2023-02" db="EMBL/GenBank/DDBJ databases">
        <title>Devosia algicola sp. nov., isolated from the phycosphere of marine algae.</title>
        <authorList>
            <person name="Kim J.M."/>
            <person name="Lee J.K."/>
            <person name="Choi B.J."/>
            <person name="Bayburt H."/>
            <person name="Jeon C.O."/>
        </authorList>
    </citation>
    <scope>NUCLEOTIDE SEQUENCE [LARGE SCALE GENOMIC DNA]</scope>
    <source>
        <strain evidence="6 7">G20-9</strain>
    </source>
</reference>
<dbReference type="InterPro" id="IPR009080">
    <property type="entry name" value="tRNAsynth_Ia_anticodon-bd"/>
</dbReference>
<evidence type="ECO:0000313" key="7">
    <source>
        <dbReference type="Proteomes" id="UP001220530"/>
    </source>
</evidence>
<evidence type="ECO:0000259" key="5">
    <source>
        <dbReference type="Pfam" id="PF23493"/>
    </source>
</evidence>
<evidence type="ECO:0000313" key="6">
    <source>
        <dbReference type="EMBL" id="WDR02812.1"/>
    </source>
</evidence>
<organism evidence="6 7">
    <name type="scientific">Devosia algicola</name>
    <dbReference type="NCBI Taxonomy" id="3026418"/>
    <lineage>
        <taxon>Bacteria</taxon>
        <taxon>Pseudomonadati</taxon>
        <taxon>Pseudomonadota</taxon>
        <taxon>Alphaproteobacteria</taxon>
        <taxon>Hyphomicrobiales</taxon>
        <taxon>Devosiaceae</taxon>
        <taxon>Devosia</taxon>
    </lineage>
</organism>
<keyword evidence="7" id="KW-1185">Reference proteome</keyword>
<sequence>MRQEVRDGPGEHAVTEMVTARLNALNAKDFSTADNIRDQLTEQGIALMDYKDADTGERRTKWEIKR</sequence>
<proteinExistence type="predicted"/>
<accession>A0ABY7YNN2</accession>
<feature type="domain" description="Cysteinyl-tRNA ligase anticodon binding" evidence="5">
    <location>
        <begin position="14"/>
        <end position="52"/>
    </location>
</feature>
<keyword evidence="2" id="KW-0547">Nucleotide-binding</keyword>
<dbReference type="EMBL" id="CP118246">
    <property type="protein sequence ID" value="WDR02812.1"/>
    <property type="molecule type" value="Genomic_DNA"/>
</dbReference>
<keyword evidence="1" id="KW-0436">Ligase</keyword>
<gene>
    <name evidence="6" type="ORF">PSQ19_00820</name>
</gene>
<dbReference type="RefSeq" id="WP_282219214.1">
    <property type="nucleotide sequence ID" value="NZ_CP118246.1"/>
</dbReference>
<dbReference type="Gene3D" id="1.20.120.1910">
    <property type="entry name" value="Cysteine-tRNA ligase, C-terminal anti-codon recognition domain"/>
    <property type="match status" value="1"/>
</dbReference>
<keyword evidence="4" id="KW-0030">Aminoacyl-tRNA synthetase</keyword>
<protein>
    <recommendedName>
        <fullName evidence="5">Cysteinyl-tRNA ligase anticodon binding domain-containing protein</fullName>
    </recommendedName>
</protein>